<accession>W4M9H9</accession>
<protein>
    <submittedName>
        <fullName evidence="2">Cytochrome C</fullName>
    </submittedName>
</protein>
<dbReference type="Pfam" id="PF09723">
    <property type="entry name" value="Zn_ribbon_8"/>
    <property type="match status" value="1"/>
</dbReference>
<dbReference type="Proteomes" id="UP000019140">
    <property type="component" value="Unassembled WGS sequence"/>
</dbReference>
<proteinExistence type="predicted"/>
<dbReference type="EMBL" id="AZHX01000584">
    <property type="protein sequence ID" value="ETX06853.1"/>
    <property type="molecule type" value="Genomic_DNA"/>
</dbReference>
<evidence type="ECO:0000313" key="2">
    <source>
        <dbReference type="EMBL" id="ETX06853.1"/>
    </source>
</evidence>
<dbReference type="InterPro" id="IPR013429">
    <property type="entry name" value="Regulatory_FmdB_Zinc_ribbon"/>
</dbReference>
<evidence type="ECO:0000313" key="3">
    <source>
        <dbReference type="Proteomes" id="UP000019140"/>
    </source>
</evidence>
<dbReference type="PANTHER" id="PTHR34404">
    <property type="entry name" value="REGULATORY PROTEIN, FMDB FAMILY"/>
    <property type="match status" value="1"/>
</dbReference>
<dbReference type="HOGENOM" id="CLU_113286_0_0_7"/>
<name>W4M9H9_9BACT</name>
<comment type="caution">
    <text evidence="2">The sequence shown here is derived from an EMBL/GenBank/DDBJ whole genome shotgun (WGS) entry which is preliminary data.</text>
</comment>
<dbReference type="SMART" id="SM00834">
    <property type="entry name" value="CxxC_CXXC_SSSS"/>
    <property type="match status" value="1"/>
</dbReference>
<dbReference type="PANTHER" id="PTHR34404:SF3">
    <property type="entry name" value="REGULATORY PROTEIN, FMDB FAMILY"/>
    <property type="match status" value="1"/>
</dbReference>
<organism evidence="2 3">
    <name type="scientific">Candidatus Entotheonella gemina</name>
    <dbReference type="NCBI Taxonomy" id="1429439"/>
    <lineage>
        <taxon>Bacteria</taxon>
        <taxon>Pseudomonadati</taxon>
        <taxon>Nitrospinota/Tectimicrobiota group</taxon>
        <taxon>Candidatus Tectimicrobiota</taxon>
        <taxon>Candidatus Entotheonellia</taxon>
        <taxon>Candidatus Entotheonellales</taxon>
        <taxon>Candidatus Entotheonellaceae</taxon>
        <taxon>Candidatus Entotheonella</taxon>
    </lineage>
</organism>
<gene>
    <name evidence="2" type="ORF">ETSY2_14615</name>
</gene>
<sequence length="167" mass="19415">MPVYEFYCADCHTVFKFLSRRVNTEKVPACPRCKRPELTRQVSMFAISKGRTEEDAEPMPDIDEHRFEQVMSKMAAEAEHMDEEDPRQAARMMRQLYEATGLKMGGGMEEAMRRMEAGEDMEQIEADLGDVLENESEMFDVSSVSKGLRHMRQQYTRPQIDDTLYEL</sequence>
<dbReference type="AlphaFoldDB" id="W4M9H9"/>
<dbReference type="NCBIfam" id="TIGR02605">
    <property type="entry name" value="CxxC_CxxC_SSSS"/>
    <property type="match status" value="1"/>
</dbReference>
<evidence type="ECO:0000259" key="1">
    <source>
        <dbReference type="SMART" id="SM00834"/>
    </source>
</evidence>
<feature type="domain" description="Putative regulatory protein FmdB zinc ribbon" evidence="1">
    <location>
        <begin position="1"/>
        <end position="43"/>
    </location>
</feature>
<dbReference type="PATRIC" id="fig|1429439.4.peg.2491"/>
<reference evidence="2 3" key="1">
    <citation type="journal article" date="2014" name="Nature">
        <title>An environmental bacterial taxon with a large and distinct metabolic repertoire.</title>
        <authorList>
            <person name="Wilson M.C."/>
            <person name="Mori T."/>
            <person name="Ruckert C."/>
            <person name="Uria A.R."/>
            <person name="Helf M.J."/>
            <person name="Takada K."/>
            <person name="Gernert C."/>
            <person name="Steffens U.A."/>
            <person name="Heycke N."/>
            <person name="Schmitt S."/>
            <person name="Rinke C."/>
            <person name="Helfrich E.J."/>
            <person name="Brachmann A.O."/>
            <person name="Gurgui C."/>
            <person name="Wakimoto T."/>
            <person name="Kracht M."/>
            <person name="Crusemann M."/>
            <person name="Hentschel U."/>
            <person name="Abe I."/>
            <person name="Matsunaga S."/>
            <person name="Kalinowski J."/>
            <person name="Takeyama H."/>
            <person name="Piel J."/>
        </authorList>
    </citation>
    <scope>NUCLEOTIDE SEQUENCE [LARGE SCALE GENOMIC DNA]</scope>
    <source>
        <strain evidence="3">TSY2</strain>
    </source>
</reference>
<keyword evidence="3" id="KW-1185">Reference proteome</keyword>